<gene>
    <name evidence="3" type="ORF">A3B51_00520</name>
</gene>
<evidence type="ECO:0000313" key="4">
    <source>
        <dbReference type="Proteomes" id="UP000176780"/>
    </source>
</evidence>
<evidence type="ECO:0000313" key="3">
    <source>
        <dbReference type="EMBL" id="OGE04950.1"/>
    </source>
</evidence>
<dbReference type="Proteomes" id="UP000176780">
    <property type="component" value="Unassembled WGS sequence"/>
</dbReference>
<organism evidence="3 4">
    <name type="scientific">Candidatus Curtissbacteria bacterium RIFCSPLOWO2_01_FULL_41_18</name>
    <dbReference type="NCBI Taxonomy" id="1797727"/>
    <lineage>
        <taxon>Bacteria</taxon>
        <taxon>Candidatus Curtissiibacteriota</taxon>
    </lineage>
</organism>
<feature type="region of interest" description="Disordered" evidence="1">
    <location>
        <begin position="1"/>
        <end position="145"/>
    </location>
</feature>
<feature type="region of interest" description="Disordered" evidence="1">
    <location>
        <begin position="184"/>
        <end position="228"/>
    </location>
</feature>
<protein>
    <submittedName>
        <fullName evidence="3">Uncharacterized protein</fullName>
    </submittedName>
</protein>
<dbReference type="STRING" id="1797727.A3B51_00520"/>
<feature type="compositionally biased region" description="Pro residues" evidence="1">
    <location>
        <begin position="217"/>
        <end position="228"/>
    </location>
</feature>
<proteinExistence type="predicted"/>
<sequence length="228" mass="23855">MDPTAPHDTQNPQSTDPSEGGQNQSTPDDLQSKDSQDNSIQPGQFVVAGEDTTATSSPPKVAQNPSFASQPQSPPQGPNIQESQTPTSESLPVLQPVAGLDLAGNSQLDQNVPPQAPVSQPDPTPFAPPLSPQPTQETAAPPPESRSKIQKLKIIAIIVAVLVLIGIIVALVWFFVLGKQKKEPVKTDQDQVIQEEPSPSPARTDAGFGNLSQATPSAPPPVTPSPSP</sequence>
<feature type="compositionally biased region" description="Polar residues" evidence="1">
    <location>
        <begin position="104"/>
        <end position="113"/>
    </location>
</feature>
<keyword evidence="2" id="KW-0812">Transmembrane</keyword>
<feature type="compositionally biased region" description="Pro residues" evidence="1">
    <location>
        <begin position="114"/>
        <end position="132"/>
    </location>
</feature>
<accession>A0A1F5HLG6</accession>
<dbReference type="EMBL" id="MFBQ01000015">
    <property type="protein sequence ID" value="OGE04950.1"/>
    <property type="molecule type" value="Genomic_DNA"/>
</dbReference>
<comment type="caution">
    <text evidence="3">The sequence shown here is derived from an EMBL/GenBank/DDBJ whole genome shotgun (WGS) entry which is preliminary data.</text>
</comment>
<reference evidence="3 4" key="1">
    <citation type="journal article" date="2016" name="Nat. Commun.">
        <title>Thousands of microbial genomes shed light on interconnected biogeochemical processes in an aquifer system.</title>
        <authorList>
            <person name="Anantharaman K."/>
            <person name="Brown C.T."/>
            <person name="Hug L.A."/>
            <person name="Sharon I."/>
            <person name="Castelle C.J."/>
            <person name="Probst A.J."/>
            <person name="Thomas B.C."/>
            <person name="Singh A."/>
            <person name="Wilkins M.J."/>
            <person name="Karaoz U."/>
            <person name="Brodie E.L."/>
            <person name="Williams K.H."/>
            <person name="Hubbard S.S."/>
            <person name="Banfield J.F."/>
        </authorList>
    </citation>
    <scope>NUCLEOTIDE SEQUENCE [LARGE SCALE GENOMIC DNA]</scope>
</reference>
<evidence type="ECO:0000256" key="1">
    <source>
        <dbReference type="SAM" id="MobiDB-lite"/>
    </source>
</evidence>
<keyword evidence="2" id="KW-1133">Transmembrane helix</keyword>
<keyword evidence="2" id="KW-0472">Membrane</keyword>
<dbReference type="AlphaFoldDB" id="A0A1F5HLG6"/>
<name>A0A1F5HLG6_9BACT</name>
<evidence type="ECO:0000256" key="2">
    <source>
        <dbReference type="SAM" id="Phobius"/>
    </source>
</evidence>
<feature type="compositionally biased region" description="Polar residues" evidence="1">
    <location>
        <begin position="7"/>
        <end position="29"/>
    </location>
</feature>
<feature type="transmembrane region" description="Helical" evidence="2">
    <location>
        <begin position="154"/>
        <end position="176"/>
    </location>
</feature>